<dbReference type="RefSeq" id="WP_222607435.1">
    <property type="nucleotide sequence ID" value="NZ_CP081958.1"/>
</dbReference>
<dbReference type="EMBL" id="CP081958">
    <property type="protein sequence ID" value="QZP37626.1"/>
    <property type="molecule type" value="Genomic_DNA"/>
</dbReference>
<dbReference type="GeneID" id="67176501"/>
<organism evidence="2 3">
    <name type="scientific">Halobaculum magnesiiphilum</name>
    <dbReference type="NCBI Taxonomy" id="1017351"/>
    <lineage>
        <taxon>Archaea</taxon>
        <taxon>Methanobacteriati</taxon>
        <taxon>Methanobacteriota</taxon>
        <taxon>Stenosarchaea group</taxon>
        <taxon>Halobacteria</taxon>
        <taxon>Halobacteriales</taxon>
        <taxon>Haloferacaceae</taxon>
        <taxon>Halobaculum</taxon>
    </lineage>
</organism>
<evidence type="ECO:0000313" key="3">
    <source>
        <dbReference type="Proteomes" id="UP000826254"/>
    </source>
</evidence>
<name>A0A8T8WCV6_9EURY</name>
<feature type="domain" description="Halobacterial output" evidence="1">
    <location>
        <begin position="17"/>
        <end position="89"/>
    </location>
</feature>
<dbReference type="Proteomes" id="UP000826254">
    <property type="component" value="Chromosome"/>
</dbReference>
<evidence type="ECO:0000313" key="2">
    <source>
        <dbReference type="EMBL" id="QZP37626.1"/>
    </source>
</evidence>
<dbReference type="InterPro" id="IPR040624">
    <property type="entry name" value="HalOD1"/>
</dbReference>
<sequence length="94" mass="9893">MNEPPISETNGDAEGGRQLSHVVIESVAEATDTDPFRLPPLHDAVDTDALSRLFATDGHAGSPTDGHVLFRYHGCDVTVHASGRATVEPDDDGG</sequence>
<reference evidence="2 3" key="1">
    <citation type="journal article" date="2021" name="Int. J. Syst. Evol. Microbiol.">
        <title>Halobaculum halophilum sp. nov. and Halobaculum salinum sp. nov., isolated from salt lake and saline soil.</title>
        <authorList>
            <person name="Cui H.L."/>
            <person name="Shi X.W."/>
            <person name="Yin X.M."/>
            <person name="Yang X.Y."/>
            <person name="Hou J."/>
            <person name="Zhu L."/>
        </authorList>
    </citation>
    <scope>NUCLEOTIDE SEQUENCE [LARGE SCALE GENOMIC DNA]</scope>
    <source>
        <strain evidence="2 3">NBRC 109044</strain>
    </source>
</reference>
<dbReference type="KEGG" id="hmp:K6T50_00125"/>
<dbReference type="Pfam" id="PF18545">
    <property type="entry name" value="HalOD1"/>
    <property type="match status" value="1"/>
</dbReference>
<keyword evidence="3" id="KW-1185">Reference proteome</keyword>
<protein>
    <recommendedName>
        <fullName evidence="1">Halobacterial output domain-containing protein</fullName>
    </recommendedName>
</protein>
<dbReference type="AlphaFoldDB" id="A0A8T8WCV6"/>
<proteinExistence type="predicted"/>
<gene>
    <name evidence="2" type="ORF">K6T50_00125</name>
</gene>
<evidence type="ECO:0000259" key="1">
    <source>
        <dbReference type="Pfam" id="PF18545"/>
    </source>
</evidence>
<accession>A0A8T8WCV6</accession>